<dbReference type="Gene3D" id="4.10.1240.50">
    <property type="match status" value="1"/>
</dbReference>
<keyword evidence="2" id="KW-0804">Transcription</keyword>
<reference evidence="7 8" key="1">
    <citation type="journal article" date="2020" name="Nature">
        <title>Six reference-quality genomes reveal evolution of bat adaptations.</title>
        <authorList>
            <person name="Jebb D."/>
            <person name="Huang Z."/>
            <person name="Pippel M."/>
            <person name="Hughes G.M."/>
            <person name="Lavrichenko K."/>
            <person name="Devanna P."/>
            <person name="Winkler S."/>
            <person name="Jermiin L.S."/>
            <person name="Skirmuntt E.C."/>
            <person name="Katzourakis A."/>
            <person name="Burkitt-Gray L."/>
            <person name="Ray D.A."/>
            <person name="Sullivan K.A.M."/>
            <person name="Roscito J.G."/>
            <person name="Kirilenko B.M."/>
            <person name="Davalos L.M."/>
            <person name="Corthals A.P."/>
            <person name="Power M.L."/>
            <person name="Jones G."/>
            <person name="Ransome R.D."/>
            <person name="Dechmann D.K.N."/>
            <person name="Locatelli A.G."/>
            <person name="Puechmaille S.J."/>
            <person name="Fedrigo O."/>
            <person name="Jarvis E.D."/>
            <person name="Hiller M."/>
            <person name="Vernes S.C."/>
            <person name="Myers E.W."/>
            <person name="Teeling E.C."/>
        </authorList>
    </citation>
    <scope>NUCLEOTIDE SEQUENCE [LARGE SCALE GENOMIC DNA]</scope>
    <source>
        <strain evidence="7">MRouAeg1</strain>
        <tissue evidence="7">Muscle</tissue>
    </source>
</reference>
<accession>A0A7J8BFY1</accession>
<dbReference type="AlphaFoldDB" id="A0A7J8BFY1"/>
<evidence type="ECO:0000259" key="6">
    <source>
        <dbReference type="PROSITE" id="PS51156"/>
    </source>
</evidence>
<keyword evidence="4" id="KW-0175">Coiled coil</keyword>
<proteinExistence type="predicted"/>
<sequence>MPGMMEKGPELLGKNRSANGSAKSPAGGGGSGASSTNGGLHFSEPESGCSSDDEHDVGMRVGAEYQARIPEFDPGATKYTDKDNGGMLVWSPYHSIPDTKLDEYIAIAKEKHGYNVEQLPDKTIASLVKYYYSWKKTRSRTSLMDRQARKLANRHNQGDSDDDVEETHPMDGNDSDYDPKKEAKKEGNTEQPVQTSKIGLGRREYQSLQHRHHSQRSKCRPPKGMYLTQEDVVAVSCSPNAANTILRQLDMELISLKRQVQNAKQVNSALKQKMEGGIEEFKPPESNQKINARWTTEEQLLAVQGTDPAGSSDSGSVTSCPVIHSNTNSPRCHSEPAATASSSNTACRPCSSPAASSAPAAGSVHPAPANFKPASAASHSPC</sequence>
<keyword evidence="3" id="KW-0539">Nucleus</keyword>
<protein>
    <submittedName>
        <fullName evidence="7">REST corepressor 3</fullName>
    </submittedName>
</protein>
<dbReference type="FunFam" id="4.10.1240.50:FF:000002">
    <property type="entry name" value="REST corepressor isoform X1"/>
    <property type="match status" value="1"/>
</dbReference>
<comment type="caution">
    <text evidence="7">The sequence shown here is derived from an EMBL/GenBank/DDBJ whole genome shotgun (WGS) entry which is preliminary data.</text>
</comment>
<feature type="compositionally biased region" description="Basic and acidic residues" evidence="5">
    <location>
        <begin position="166"/>
        <end position="188"/>
    </location>
</feature>
<evidence type="ECO:0000256" key="4">
    <source>
        <dbReference type="SAM" id="Coils"/>
    </source>
</evidence>
<dbReference type="SMART" id="SM01189">
    <property type="entry name" value="ELM2"/>
    <property type="match status" value="1"/>
</dbReference>
<name>A0A7J8BFY1_ROUAE</name>
<keyword evidence="1" id="KW-0805">Transcription regulation</keyword>
<dbReference type="PANTHER" id="PTHR16089">
    <property type="entry name" value="REST COREPRESSOR COREST PROTEIN-RELATED"/>
    <property type="match status" value="1"/>
</dbReference>
<evidence type="ECO:0000256" key="1">
    <source>
        <dbReference type="ARBA" id="ARBA00023015"/>
    </source>
</evidence>
<dbReference type="FunFam" id="1.20.58.1880:FF:000005">
    <property type="entry name" value="REST corepressor 3 isoform X3"/>
    <property type="match status" value="1"/>
</dbReference>
<feature type="compositionally biased region" description="Basic residues" evidence="5">
    <location>
        <begin position="209"/>
        <end position="221"/>
    </location>
</feature>
<dbReference type="Gene3D" id="1.20.58.1880">
    <property type="match status" value="1"/>
</dbReference>
<dbReference type="Pfam" id="PF20878">
    <property type="entry name" value="REST_helical"/>
    <property type="match status" value="1"/>
</dbReference>
<evidence type="ECO:0000256" key="5">
    <source>
        <dbReference type="SAM" id="MobiDB-lite"/>
    </source>
</evidence>
<dbReference type="Proteomes" id="UP000593571">
    <property type="component" value="Unassembled WGS sequence"/>
</dbReference>
<dbReference type="GO" id="GO:0003714">
    <property type="term" value="F:transcription corepressor activity"/>
    <property type="evidence" value="ECO:0007669"/>
    <property type="project" value="TreeGrafter"/>
</dbReference>
<evidence type="ECO:0000256" key="2">
    <source>
        <dbReference type="ARBA" id="ARBA00023163"/>
    </source>
</evidence>
<feature type="compositionally biased region" description="Low complexity" evidence="5">
    <location>
        <begin position="349"/>
        <end position="369"/>
    </location>
</feature>
<dbReference type="GO" id="GO:0006357">
    <property type="term" value="P:regulation of transcription by RNA polymerase II"/>
    <property type="evidence" value="ECO:0007669"/>
    <property type="project" value="TreeGrafter"/>
</dbReference>
<dbReference type="PANTHER" id="PTHR16089:SF13">
    <property type="entry name" value="REST COREPRESSOR 3"/>
    <property type="match status" value="1"/>
</dbReference>
<evidence type="ECO:0000313" key="7">
    <source>
        <dbReference type="EMBL" id="KAF6397807.1"/>
    </source>
</evidence>
<dbReference type="EMBL" id="JACASE010000017">
    <property type="protein sequence ID" value="KAF6397807.1"/>
    <property type="molecule type" value="Genomic_DNA"/>
</dbReference>
<evidence type="ECO:0000313" key="8">
    <source>
        <dbReference type="Proteomes" id="UP000593571"/>
    </source>
</evidence>
<dbReference type="InterPro" id="IPR000949">
    <property type="entry name" value="ELM2_dom"/>
</dbReference>
<dbReference type="GO" id="GO:0005667">
    <property type="term" value="C:transcription regulator complex"/>
    <property type="evidence" value="ECO:0007669"/>
    <property type="project" value="TreeGrafter"/>
</dbReference>
<feature type="region of interest" description="Disordered" evidence="5">
    <location>
        <begin position="1"/>
        <end position="83"/>
    </location>
</feature>
<dbReference type="InterPro" id="IPR049048">
    <property type="entry name" value="REST_helical"/>
</dbReference>
<organism evidence="7 8">
    <name type="scientific">Rousettus aegyptiacus</name>
    <name type="common">Egyptian fruit bat</name>
    <name type="synonym">Pteropus aegyptiacus</name>
    <dbReference type="NCBI Taxonomy" id="9407"/>
    <lineage>
        <taxon>Eukaryota</taxon>
        <taxon>Metazoa</taxon>
        <taxon>Chordata</taxon>
        <taxon>Craniata</taxon>
        <taxon>Vertebrata</taxon>
        <taxon>Euteleostomi</taxon>
        <taxon>Mammalia</taxon>
        <taxon>Eutheria</taxon>
        <taxon>Laurasiatheria</taxon>
        <taxon>Chiroptera</taxon>
        <taxon>Yinpterochiroptera</taxon>
        <taxon>Pteropodoidea</taxon>
        <taxon>Pteropodidae</taxon>
        <taxon>Rousettinae</taxon>
        <taxon>Rousettus</taxon>
    </lineage>
</organism>
<feature type="region of interest" description="Disordered" evidence="5">
    <location>
        <begin position="305"/>
        <end position="382"/>
    </location>
</feature>
<dbReference type="InterPro" id="IPR051066">
    <property type="entry name" value="Trans_reg/Corepressor"/>
</dbReference>
<feature type="domain" description="ELM2" evidence="6">
    <location>
        <begin position="57"/>
        <end position="118"/>
    </location>
</feature>
<gene>
    <name evidence="7" type="ORF">HJG63_016536</name>
</gene>
<keyword evidence="8" id="KW-1185">Reference proteome</keyword>
<feature type="region of interest" description="Disordered" evidence="5">
    <location>
        <begin position="151"/>
        <end position="223"/>
    </location>
</feature>
<evidence type="ECO:0000256" key="3">
    <source>
        <dbReference type="ARBA" id="ARBA00023242"/>
    </source>
</evidence>
<dbReference type="PROSITE" id="PS51156">
    <property type="entry name" value="ELM2"/>
    <property type="match status" value="1"/>
</dbReference>
<dbReference type="GO" id="GO:0000118">
    <property type="term" value="C:histone deacetylase complex"/>
    <property type="evidence" value="ECO:0007669"/>
    <property type="project" value="TreeGrafter"/>
</dbReference>
<feature type="compositionally biased region" description="Polar residues" evidence="5">
    <location>
        <begin position="309"/>
        <end position="331"/>
    </location>
</feature>
<feature type="coiled-coil region" evidence="4">
    <location>
        <begin position="246"/>
        <end position="273"/>
    </location>
</feature>
<dbReference type="Pfam" id="PF01448">
    <property type="entry name" value="ELM2"/>
    <property type="match status" value="1"/>
</dbReference>